<feature type="domain" description="Peptidase M12B" evidence="11">
    <location>
        <begin position="157"/>
        <end position="370"/>
    </location>
</feature>
<keyword evidence="2 9" id="KW-0812">Transmembrane</keyword>
<evidence type="ECO:0000259" key="10">
    <source>
        <dbReference type="PROSITE" id="PS50214"/>
    </source>
</evidence>
<evidence type="ECO:0000256" key="5">
    <source>
        <dbReference type="ARBA" id="ARBA00023157"/>
    </source>
</evidence>
<evidence type="ECO:0000256" key="2">
    <source>
        <dbReference type="ARBA" id="ARBA00022692"/>
    </source>
</evidence>
<dbReference type="PROSITE" id="PS50215">
    <property type="entry name" value="ADAM_MEPRO"/>
    <property type="match status" value="1"/>
</dbReference>
<dbReference type="InterPro" id="IPR001762">
    <property type="entry name" value="Disintegrin_dom"/>
</dbReference>
<protein>
    <submittedName>
        <fullName evidence="12">Uncharacterized protein</fullName>
    </submittedName>
</protein>
<evidence type="ECO:0000256" key="6">
    <source>
        <dbReference type="PROSITE-ProRule" id="PRU00068"/>
    </source>
</evidence>
<dbReference type="PROSITE" id="PS01186">
    <property type="entry name" value="EGF_2"/>
    <property type="match status" value="1"/>
</dbReference>
<dbReference type="SMART" id="SM00050">
    <property type="entry name" value="DISIN"/>
    <property type="match status" value="1"/>
</dbReference>
<dbReference type="InterPro" id="IPR024079">
    <property type="entry name" value="MetalloPept_cat_dom_sf"/>
</dbReference>
<feature type="active site" evidence="7">
    <location>
        <position position="311"/>
    </location>
</feature>
<dbReference type="GO" id="GO:0006509">
    <property type="term" value="P:membrane protein ectodomain proteolysis"/>
    <property type="evidence" value="ECO:0007669"/>
    <property type="project" value="TreeGrafter"/>
</dbReference>
<feature type="compositionally biased region" description="Polar residues" evidence="8">
    <location>
        <begin position="887"/>
        <end position="897"/>
    </location>
</feature>
<proteinExistence type="predicted"/>
<dbReference type="EMBL" id="JAODUO010000021">
    <property type="protein sequence ID" value="KAK2192889.1"/>
    <property type="molecule type" value="Genomic_DNA"/>
</dbReference>
<dbReference type="Pfam" id="PF08516">
    <property type="entry name" value="ADAM_CR"/>
    <property type="match status" value="1"/>
</dbReference>
<dbReference type="Gene3D" id="4.10.70.10">
    <property type="entry name" value="Disintegrin domain"/>
    <property type="match status" value="1"/>
</dbReference>
<evidence type="ECO:0000256" key="3">
    <source>
        <dbReference type="ARBA" id="ARBA00022989"/>
    </source>
</evidence>
<feature type="compositionally biased region" description="Low complexity" evidence="8">
    <location>
        <begin position="898"/>
        <end position="907"/>
    </location>
</feature>
<dbReference type="InterPro" id="IPR036436">
    <property type="entry name" value="Disintegrin_dom_sf"/>
</dbReference>
<keyword evidence="13" id="KW-1185">Reference proteome</keyword>
<dbReference type="CDD" id="cd04269">
    <property type="entry name" value="ZnMc_adamalysin_II_like"/>
    <property type="match status" value="1"/>
</dbReference>
<feature type="compositionally biased region" description="Pro residues" evidence="8">
    <location>
        <begin position="818"/>
        <end position="832"/>
    </location>
</feature>
<feature type="compositionally biased region" description="Polar residues" evidence="8">
    <location>
        <begin position="972"/>
        <end position="981"/>
    </location>
</feature>
<feature type="binding site" evidence="7">
    <location>
        <position position="310"/>
    </location>
    <ligand>
        <name>Zn(2+)</name>
        <dbReference type="ChEBI" id="CHEBI:29105"/>
        <note>catalytic</note>
    </ligand>
</feature>
<evidence type="ECO:0000256" key="7">
    <source>
        <dbReference type="PROSITE-ProRule" id="PRU00276"/>
    </source>
</evidence>
<dbReference type="SUPFAM" id="SSF55486">
    <property type="entry name" value="Metalloproteases ('zincins'), catalytic domain"/>
    <property type="match status" value="1"/>
</dbReference>
<feature type="compositionally biased region" description="Polar residues" evidence="8">
    <location>
        <begin position="947"/>
        <end position="962"/>
    </location>
</feature>
<evidence type="ECO:0000256" key="1">
    <source>
        <dbReference type="ARBA" id="ARBA00004167"/>
    </source>
</evidence>
<organism evidence="12 13">
    <name type="scientific">Ridgeia piscesae</name>
    <name type="common">Tubeworm</name>
    <dbReference type="NCBI Taxonomy" id="27915"/>
    <lineage>
        <taxon>Eukaryota</taxon>
        <taxon>Metazoa</taxon>
        <taxon>Spiralia</taxon>
        <taxon>Lophotrochozoa</taxon>
        <taxon>Annelida</taxon>
        <taxon>Polychaeta</taxon>
        <taxon>Sedentaria</taxon>
        <taxon>Canalipalpata</taxon>
        <taxon>Sabellida</taxon>
        <taxon>Siboglinidae</taxon>
        <taxon>Ridgeia</taxon>
    </lineage>
</organism>
<dbReference type="GO" id="GO:0004222">
    <property type="term" value="F:metalloendopeptidase activity"/>
    <property type="evidence" value="ECO:0007669"/>
    <property type="project" value="InterPro"/>
</dbReference>
<dbReference type="Gene3D" id="3.40.390.10">
    <property type="entry name" value="Collagenase (Catalytic Domain)"/>
    <property type="match status" value="1"/>
</dbReference>
<dbReference type="Pfam" id="PF01421">
    <property type="entry name" value="Reprolysin"/>
    <property type="match status" value="1"/>
</dbReference>
<evidence type="ECO:0000313" key="13">
    <source>
        <dbReference type="Proteomes" id="UP001209878"/>
    </source>
</evidence>
<dbReference type="InterPro" id="IPR000742">
    <property type="entry name" value="EGF"/>
</dbReference>
<evidence type="ECO:0000256" key="4">
    <source>
        <dbReference type="ARBA" id="ARBA00023136"/>
    </source>
</evidence>
<keyword evidence="3 9" id="KW-1133">Transmembrane helix</keyword>
<feature type="transmembrane region" description="Helical" evidence="9">
    <location>
        <begin position="669"/>
        <end position="692"/>
    </location>
</feature>
<feature type="compositionally biased region" description="Polar residues" evidence="8">
    <location>
        <begin position="754"/>
        <end position="770"/>
    </location>
</feature>
<name>A0AAD9PDW4_RIDPI</name>
<evidence type="ECO:0000313" key="12">
    <source>
        <dbReference type="EMBL" id="KAK2192889.1"/>
    </source>
</evidence>
<dbReference type="GO" id="GO:0016020">
    <property type="term" value="C:membrane"/>
    <property type="evidence" value="ECO:0007669"/>
    <property type="project" value="UniProtKB-SubCell"/>
</dbReference>
<dbReference type="InterPro" id="IPR001590">
    <property type="entry name" value="Peptidase_M12B"/>
</dbReference>
<feature type="disulfide bond" evidence="7">
    <location>
        <begin position="285"/>
        <end position="365"/>
    </location>
</feature>
<feature type="disulfide bond" evidence="6">
    <location>
        <begin position="436"/>
        <end position="456"/>
    </location>
</feature>
<sequence>MPRSGHLPDATVVLTAFHQVLTLDLVLNRHLLPANYTEKYFRPDGSIVYNRPKNHTLTNCYYHGDVRNSIDSAVAVSTCNGLSGYIRDGVEVFYIEPAEGALTGQHYVYRATDRIPSNKTDILDNVAVSQTLGKIQIKSSRKKRSIHWPYDRDSNTRIVELYIVNDYEQYVRNQRDVSRTIKRTKDIINVVSSLYKATDIYVAQVVVALVLYRAADIYVALVGIEIWTRKNLIEVVDDATDTMNNFLEYRRTSICPKHRNDNSQMISGHTFLNGVVGKATIGGICTFQYSGGVDMDHSSLAVVAGTTLTHEMGHNFGLKHDINGCDCPLSRCIMAPSSGGAEAVTWSSCSTEQFADAFHQGFDYCLRNVPDELYGDAYCGNGFLEAGEECDCGLATDCDTKCCDPATCKLTVNATCATGECCDLSTCQLKPITMQCRPAKNSCDLPEFCSGKVEFCPSDVFLQNGVTCKNDVSEAYCYEGKCRSHGSQCHLLWGKTGSKSHDECYTRFNTHGESYGNCGFNWTDKTFKKCVKKDVMCGTLHCTHRNEKLMFWSGQMSYTLPSNVLDTKDGEKARCESAILDVGLDMPDPGLVPNGAKCGDDKLCINRECVPVTSLQHKVCPDCHGHGVCNSLGQCHCQVGYGPPECAQSGDGGSLHSGPIKIYSSSRGLLVGLLVFFLLILPLLAIGIFCGYRHRGHLKKFWREGATRHYREQAGELWSVCRNVPSGGMIWKGSAKRAPSTRQPPMELGRATSFRGQDISNPRNLNSTNKTVGHTTHGGHHMTVGAHRYDYTDTDQVNAGACDAGSYGNSSHDDKPLPSRPAPGVPTRPAPAIPVQKYPVPAVPPQSLASAGPPPRPTEGPQPNDLDHEYVNKPRPVRPPPPMQPPISTVVNPQQHARPTPVSSRQPVPSPRIQAPGNQWPPSHGCDSATVTEEGESDAERRERFQQTRNAFQPQQPASNKPTVPAKPTVARSESTASRTGVTRPLVKPPPPPQSTKPSFNK</sequence>
<dbReference type="InterPro" id="IPR006586">
    <property type="entry name" value="ADAM_Cys-rich"/>
</dbReference>
<feature type="region of interest" description="Disordered" evidence="8">
    <location>
        <begin position="753"/>
        <end position="783"/>
    </location>
</feature>
<reference evidence="12" key="1">
    <citation type="journal article" date="2023" name="Mol. Biol. Evol.">
        <title>Third-Generation Sequencing Reveals the Adaptive Role of the Epigenome in Three Deep-Sea Polychaetes.</title>
        <authorList>
            <person name="Perez M."/>
            <person name="Aroh O."/>
            <person name="Sun Y."/>
            <person name="Lan Y."/>
            <person name="Juniper S.K."/>
            <person name="Young C.R."/>
            <person name="Angers B."/>
            <person name="Qian P.Y."/>
        </authorList>
    </citation>
    <scope>NUCLEOTIDE SEQUENCE</scope>
    <source>
        <strain evidence="12">R07B-5</strain>
    </source>
</reference>
<feature type="binding site" evidence="7">
    <location>
        <position position="320"/>
    </location>
    <ligand>
        <name>Zn(2+)</name>
        <dbReference type="ChEBI" id="CHEBI:29105"/>
        <note>catalytic</note>
    </ligand>
</feature>
<dbReference type="Proteomes" id="UP001209878">
    <property type="component" value="Unassembled WGS sequence"/>
</dbReference>
<feature type="binding site" evidence="7">
    <location>
        <position position="314"/>
    </location>
    <ligand>
        <name>Zn(2+)</name>
        <dbReference type="ChEBI" id="CHEBI:29105"/>
        <note>catalytic</note>
    </ligand>
</feature>
<dbReference type="FunFam" id="4.10.70.10:FF:000001">
    <property type="entry name" value="Disintegrin and metalloproteinase domain-containing protein 22"/>
    <property type="match status" value="1"/>
</dbReference>
<evidence type="ECO:0000256" key="8">
    <source>
        <dbReference type="SAM" id="MobiDB-lite"/>
    </source>
</evidence>
<keyword evidence="7" id="KW-0479">Metal-binding</keyword>
<feature type="disulfide bond" evidence="7">
    <location>
        <begin position="325"/>
        <end position="349"/>
    </location>
</feature>
<dbReference type="SMART" id="SM00608">
    <property type="entry name" value="ACR"/>
    <property type="match status" value="1"/>
</dbReference>
<dbReference type="Pfam" id="PF00200">
    <property type="entry name" value="Disintegrin"/>
    <property type="match status" value="1"/>
</dbReference>
<feature type="compositionally biased region" description="Low complexity" evidence="8">
    <location>
        <begin position="771"/>
        <end position="783"/>
    </location>
</feature>
<gene>
    <name evidence="12" type="ORF">NP493_21g09004</name>
</gene>
<dbReference type="SUPFAM" id="SSF57552">
    <property type="entry name" value="Blood coagulation inhibitor (disintegrin)"/>
    <property type="match status" value="1"/>
</dbReference>
<keyword evidence="7" id="KW-0862">Zinc</keyword>
<evidence type="ECO:0000256" key="9">
    <source>
        <dbReference type="SAM" id="Phobius"/>
    </source>
</evidence>
<dbReference type="GO" id="GO:0046872">
    <property type="term" value="F:metal ion binding"/>
    <property type="evidence" value="ECO:0007669"/>
    <property type="project" value="UniProtKB-KW"/>
</dbReference>
<dbReference type="PROSITE" id="PS50214">
    <property type="entry name" value="DISINTEGRIN_2"/>
    <property type="match status" value="1"/>
</dbReference>
<dbReference type="Pfam" id="PF01562">
    <property type="entry name" value="Pep_M12B_propep"/>
    <property type="match status" value="1"/>
</dbReference>
<feature type="domain" description="Disintegrin" evidence="10">
    <location>
        <begin position="376"/>
        <end position="464"/>
    </location>
</feature>
<dbReference type="InterPro" id="IPR034027">
    <property type="entry name" value="Reprolysin_adamalysin"/>
</dbReference>
<feature type="region of interest" description="Disordered" evidence="8">
    <location>
        <begin position="802"/>
        <end position="1002"/>
    </location>
</feature>
<comment type="subcellular location">
    <subcellularLocation>
        <location evidence="1">Membrane</location>
        <topology evidence="1">Single-pass membrane protein</topology>
    </subcellularLocation>
</comment>
<dbReference type="AlphaFoldDB" id="A0AAD9PDW4"/>
<dbReference type="PANTHER" id="PTHR11905">
    <property type="entry name" value="ADAM A DISINTEGRIN AND METALLOPROTEASE DOMAIN"/>
    <property type="match status" value="1"/>
</dbReference>
<dbReference type="PANTHER" id="PTHR11905:SF159">
    <property type="entry name" value="ADAM METALLOPROTEASE"/>
    <property type="match status" value="1"/>
</dbReference>
<keyword evidence="5 7" id="KW-1015">Disulfide bond</keyword>
<accession>A0AAD9PDW4</accession>
<keyword evidence="4 9" id="KW-0472">Membrane</keyword>
<evidence type="ECO:0000259" key="11">
    <source>
        <dbReference type="PROSITE" id="PS50215"/>
    </source>
</evidence>
<dbReference type="InterPro" id="IPR002870">
    <property type="entry name" value="Peptidase_M12B_N"/>
</dbReference>
<comment type="caution">
    <text evidence="12">The sequence shown here is derived from an EMBL/GenBank/DDBJ whole genome shotgun (WGS) entry which is preliminary data.</text>
</comment>
<feature type="disulfide bond" evidence="7">
    <location>
        <begin position="327"/>
        <end position="332"/>
    </location>
</feature>